<dbReference type="PANTHER" id="PTHR43774">
    <property type="entry name" value="PEPTIDE METHIONINE SULFOXIDE REDUCTASE"/>
    <property type="match status" value="1"/>
</dbReference>
<dbReference type="AlphaFoldDB" id="A0A132HJE8"/>
<dbReference type="GO" id="GO:0008113">
    <property type="term" value="F:peptide-methionine (S)-S-oxide reductase activity"/>
    <property type="evidence" value="ECO:0007669"/>
    <property type="project" value="UniProtKB-UniRule"/>
</dbReference>
<evidence type="ECO:0000313" key="5">
    <source>
        <dbReference type="EMBL" id="QBP09394.1"/>
    </source>
</evidence>
<proteinExistence type="inferred from homology"/>
<dbReference type="PANTHER" id="PTHR43774:SF1">
    <property type="entry name" value="PEPTIDE METHIONINE SULFOXIDE REDUCTASE MSRA 2"/>
    <property type="match status" value="1"/>
</dbReference>
<dbReference type="InterPro" id="IPR002569">
    <property type="entry name" value="Met_Sox_Rdtase_MsrA_dom"/>
</dbReference>
<comment type="catalytic activity">
    <reaction evidence="2 4">
        <text>L-methionyl-[protein] + [thioredoxin]-disulfide + H2O = L-methionyl-(S)-S-oxide-[protein] + [thioredoxin]-dithiol</text>
        <dbReference type="Rhea" id="RHEA:14217"/>
        <dbReference type="Rhea" id="RHEA-COMP:10698"/>
        <dbReference type="Rhea" id="RHEA-COMP:10700"/>
        <dbReference type="Rhea" id="RHEA-COMP:12313"/>
        <dbReference type="Rhea" id="RHEA-COMP:12315"/>
        <dbReference type="ChEBI" id="CHEBI:15377"/>
        <dbReference type="ChEBI" id="CHEBI:16044"/>
        <dbReference type="ChEBI" id="CHEBI:29950"/>
        <dbReference type="ChEBI" id="CHEBI:44120"/>
        <dbReference type="ChEBI" id="CHEBI:50058"/>
        <dbReference type="EC" id="1.8.4.11"/>
    </reaction>
</comment>
<comment type="function">
    <text evidence="4">Has an important function as a repair enzyme for proteins that have been inactivated by oxidation. Catalyzes the reversible oxidation-reduction of methionine sulfoxide in proteins to methionine.</text>
</comment>
<protein>
    <recommendedName>
        <fullName evidence="4">Peptide methionine sulfoxide reductase MsrA</fullName>
        <shortName evidence="4">Protein-methionine-S-oxide reductase</shortName>
        <ecNumber evidence="4">1.8.4.11</ecNumber>
    </recommendedName>
    <alternativeName>
        <fullName evidence="4">Peptide-methionine (S)-S-oxide reductase</fullName>
        <shortName evidence="4">Peptide Met(O) reductase</shortName>
    </alternativeName>
</protein>
<dbReference type="RefSeq" id="WP_017512829.1">
    <property type="nucleotide sequence ID" value="NZ_CP037900.1"/>
</dbReference>
<evidence type="ECO:0000256" key="2">
    <source>
        <dbReference type="ARBA" id="ARBA00047806"/>
    </source>
</evidence>
<evidence type="ECO:0000256" key="1">
    <source>
        <dbReference type="ARBA" id="ARBA00023002"/>
    </source>
</evidence>
<keyword evidence="1 4" id="KW-0560">Oxidoreductase</keyword>
<name>A0A132HJE8_9BURK</name>
<evidence type="ECO:0000313" key="6">
    <source>
        <dbReference type="Proteomes" id="UP000253772"/>
    </source>
</evidence>
<dbReference type="EMBL" id="CP037900">
    <property type="protein sequence ID" value="QBP09394.1"/>
    <property type="molecule type" value="Genomic_DNA"/>
</dbReference>
<dbReference type="Gene3D" id="3.30.1060.10">
    <property type="entry name" value="Peptide methionine sulphoxide reductase MsrA"/>
    <property type="match status" value="1"/>
</dbReference>
<dbReference type="HAMAP" id="MF_01401">
    <property type="entry name" value="MsrA"/>
    <property type="match status" value="1"/>
</dbReference>
<evidence type="ECO:0000256" key="3">
    <source>
        <dbReference type="ARBA" id="ARBA00048782"/>
    </source>
</evidence>
<dbReference type="InterPro" id="IPR036509">
    <property type="entry name" value="Met_Sox_Rdtase_MsrA_sf"/>
</dbReference>
<dbReference type="OrthoDB" id="4174719at2"/>
<evidence type="ECO:0000256" key="4">
    <source>
        <dbReference type="HAMAP-Rule" id="MF_01401"/>
    </source>
</evidence>
<comment type="catalytic activity">
    <reaction evidence="3 4">
        <text>[thioredoxin]-disulfide + L-methionine + H2O = L-methionine (S)-S-oxide + [thioredoxin]-dithiol</text>
        <dbReference type="Rhea" id="RHEA:19993"/>
        <dbReference type="Rhea" id="RHEA-COMP:10698"/>
        <dbReference type="Rhea" id="RHEA-COMP:10700"/>
        <dbReference type="ChEBI" id="CHEBI:15377"/>
        <dbReference type="ChEBI" id="CHEBI:29950"/>
        <dbReference type="ChEBI" id="CHEBI:50058"/>
        <dbReference type="ChEBI" id="CHEBI:57844"/>
        <dbReference type="ChEBI" id="CHEBI:58772"/>
        <dbReference type="EC" id="1.8.4.11"/>
    </reaction>
</comment>
<dbReference type="NCBIfam" id="TIGR00401">
    <property type="entry name" value="msrA"/>
    <property type="match status" value="1"/>
</dbReference>
<organism evidence="5 6">
    <name type="scientific">Cupriavidus metallidurans</name>
    <dbReference type="NCBI Taxonomy" id="119219"/>
    <lineage>
        <taxon>Bacteria</taxon>
        <taxon>Pseudomonadati</taxon>
        <taxon>Pseudomonadota</taxon>
        <taxon>Betaproteobacteria</taxon>
        <taxon>Burkholderiales</taxon>
        <taxon>Burkholderiaceae</taxon>
        <taxon>Cupriavidus</taxon>
    </lineage>
</organism>
<dbReference type="Pfam" id="PF01625">
    <property type="entry name" value="PMSR"/>
    <property type="match status" value="1"/>
</dbReference>
<reference evidence="5 6" key="1">
    <citation type="submission" date="2019-03" db="EMBL/GenBank/DDBJ databases">
        <title>Comparative insights into the high quality Complete genome sequence of highly metal resistant Cupriavidus metallidurans strain BS1 isolated from a gold-copper mine.</title>
        <authorList>
            <person name="Mazhar H.S."/>
            <person name="Rensing C."/>
        </authorList>
    </citation>
    <scope>NUCLEOTIDE SEQUENCE [LARGE SCALE GENOMIC DNA]</scope>
    <source>
        <strain evidence="5 6">BS1</strain>
    </source>
</reference>
<gene>
    <name evidence="4 5" type="primary">msrA</name>
    <name evidence="5" type="ORF">DDF84_006300</name>
</gene>
<accession>A0A132HJE8</accession>
<dbReference type="EC" id="1.8.4.11" evidence="4"/>
<comment type="similarity">
    <text evidence="4">Belongs to the MsrA Met sulfoxide reductase family.</text>
</comment>
<dbReference type="SUPFAM" id="SSF55068">
    <property type="entry name" value="Peptide methionine sulfoxide reductase"/>
    <property type="match status" value="1"/>
</dbReference>
<sequence>MDAMTTLQRWTRPTALKLASLAVLMVAAAMWELPAISAEAAVKIPAPAVDERAGTSHTETAVFAGGCFWGVQGVFQHVRGVTRVTSGYSGGSASNAQYEMVGTGMTGHAESVEIRYDPTQISYGKLLQIFFSVAHNPTQLNYQGPDHGTQYRSAIFPRTPVQRSIAEAYIAQLDTSKAYRAPIVTRVEDYKGFFPAENYHQDFLVKNPSYPYIVINDLPKIGNLKTMFPDVYRNDAVLVSKGG</sequence>
<feature type="active site" evidence="4">
    <location>
        <position position="67"/>
    </location>
</feature>
<dbReference type="Proteomes" id="UP000253772">
    <property type="component" value="Chromosome c1"/>
</dbReference>